<name>A0AA36N1I8_9DINO</name>
<evidence type="ECO:0000313" key="1">
    <source>
        <dbReference type="EMBL" id="CAJ1394955.1"/>
    </source>
</evidence>
<reference evidence="1" key="1">
    <citation type="submission" date="2023-08" db="EMBL/GenBank/DDBJ databases">
        <authorList>
            <person name="Chen Y."/>
            <person name="Shah S."/>
            <person name="Dougan E. K."/>
            <person name="Thang M."/>
            <person name="Chan C."/>
        </authorList>
    </citation>
    <scope>NUCLEOTIDE SEQUENCE</scope>
</reference>
<dbReference type="EMBL" id="CAUJNA010003001">
    <property type="protein sequence ID" value="CAJ1394955.1"/>
    <property type="molecule type" value="Genomic_DNA"/>
</dbReference>
<comment type="caution">
    <text evidence="1">The sequence shown here is derived from an EMBL/GenBank/DDBJ whole genome shotgun (WGS) entry which is preliminary data.</text>
</comment>
<proteinExistence type="predicted"/>
<evidence type="ECO:0000313" key="2">
    <source>
        <dbReference type="Proteomes" id="UP001178507"/>
    </source>
</evidence>
<sequence length="93" mass="10847">MFSDLQFWRLQLRELLTPWVPPQLLASHVASRCKQLDEQQTALIEDNRRNLAEINRLRQAVSQLHSKLEVADARSVQSSKSQAEVLEKLRNLR</sequence>
<organism evidence="1 2">
    <name type="scientific">Effrenium voratum</name>
    <dbReference type="NCBI Taxonomy" id="2562239"/>
    <lineage>
        <taxon>Eukaryota</taxon>
        <taxon>Sar</taxon>
        <taxon>Alveolata</taxon>
        <taxon>Dinophyceae</taxon>
        <taxon>Suessiales</taxon>
        <taxon>Symbiodiniaceae</taxon>
        <taxon>Effrenium</taxon>
    </lineage>
</organism>
<keyword evidence="2" id="KW-1185">Reference proteome</keyword>
<protein>
    <submittedName>
        <fullName evidence="1">Uncharacterized protein</fullName>
    </submittedName>
</protein>
<accession>A0AA36N1I8</accession>
<dbReference type="Proteomes" id="UP001178507">
    <property type="component" value="Unassembled WGS sequence"/>
</dbReference>
<gene>
    <name evidence="1" type="ORF">EVOR1521_LOCUS19503</name>
</gene>
<dbReference type="AlphaFoldDB" id="A0AA36N1I8"/>